<feature type="compositionally biased region" description="Polar residues" evidence="1">
    <location>
        <begin position="1"/>
        <end position="14"/>
    </location>
</feature>
<protein>
    <submittedName>
        <fullName evidence="2">Uncharacterized protein</fullName>
    </submittedName>
</protein>
<name>A0A0G4GV84_9ALVE</name>
<dbReference type="AlphaFoldDB" id="A0A0G4GV84"/>
<evidence type="ECO:0000313" key="2">
    <source>
        <dbReference type="EMBL" id="CEM34554.1"/>
    </source>
</evidence>
<sequence>MNQSRVSGRWSVTGTGKFKLPSSEREVKQVEDRTDPEQPKSDTSVAAASQPPPTSTIMSQELHTTTLDSQKHSADIQNLFSDWDEKPEAERARLLFSTVKDAEPLKDDANDDSFDPLPPVSLLGCEGLLDEMPVKKRSQRDVFSDPSFPGAFRGGTMGRFITRAETDQ</sequence>
<reference evidence="2" key="1">
    <citation type="submission" date="2014-11" db="EMBL/GenBank/DDBJ databases">
        <authorList>
            <person name="Otto D Thomas"/>
            <person name="Naeem Raeece"/>
        </authorList>
    </citation>
    <scope>NUCLEOTIDE SEQUENCE</scope>
</reference>
<proteinExistence type="predicted"/>
<dbReference type="EMBL" id="CDMZ01001569">
    <property type="protein sequence ID" value="CEM34554.1"/>
    <property type="molecule type" value="Genomic_DNA"/>
</dbReference>
<gene>
    <name evidence="2" type="ORF">Cvel_5240</name>
</gene>
<accession>A0A0G4GV84</accession>
<dbReference type="VEuPathDB" id="CryptoDB:Cvel_5240"/>
<feature type="region of interest" description="Disordered" evidence="1">
    <location>
        <begin position="136"/>
        <end position="168"/>
    </location>
</feature>
<feature type="region of interest" description="Disordered" evidence="1">
    <location>
        <begin position="1"/>
        <end position="58"/>
    </location>
</feature>
<feature type="compositionally biased region" description="Basic and acidic residues" evidence="1">
    <location>
        <begin position="22"/>
        <end position="40"/>
    </location>
</feature>
<organism evidence="2">
    <name type="scientific">Chromera velia CCMP2878</name>
    <dbReference type="NCBI Taxonomy" id="1169474"/>
    <lineage>
        <taxon>Eukaryota</taxon>
        <taxon>Sar</taxon>
        <taxon>Alveolata</taxon>
        <taxon>Colpodellida</taxon>
        <taxon>Chromeraceae</taxon>
        <taxon>Chromera</taxon>
    </lineage>
</organism>
<evidence type="ECO:0000256" key="1">
    <source>
        <dbReference type="SAM" id="MobiDB-lite"/>
    </source>
</evidence>